<feature type="compositionally biased region" description="Basic and acidic residues" evidence="1">
    <location>
        <begin position="16"/>
        <end position="37"/>
    </location>
</feature>
<accession>A0A1I7U2C7</accession>
<keyword evidence="2" id="KW-1185">Reference proteome</keyword>
<organism evidence="2 3">
    <name type="scientific">Caenorhabditis tropicalis</name>
    <dbReference type="NCBI Taxonomy" id="1561998"/>
    <lineage>
        <taxon>Eukaryota</taxon>
        <taxon>Metazoa</taxon>
        <taxon>Ecdysozoa</taxon>
        <taxon>Nematoda</taxon>
        <taxon>Chromadorea</taxon>
        <taxon>Rhabditida</taxon>
        <taxon>Rhabditina</taxon>
        <taxon>Rhabditomorpha</taxon>
        <taxon>Rhabditoidea</taxon>
        <taxon>Rhabditidae</taxon>
        <taxon>Peloderinae</taxon>
        <taxon>Caenorhabditis</taxon>
    </lineage>
</organism>
<name>A0A1I7U2C7_9PELO</name>
<evidence type="ECO:0000313" key="2">
    <source>
        <dbReference type="Proteomes" id="UP000095282"/>
    </source>
</evidence>
<evidence type="ECO:0000313" key="3">
    <source>
        <dbReference type="WBParaSite" id="Csp11.Scaffold629.g14147.t1"/>
    </source>
</evidence>
<dbReference type="WBParaSite" id="Csp11.Scaffold629.g14147.t1">
    <property type="protein sequence ID" value="Csp11.Scaffold629.g14147.t1"/>
    <property type="gene ID" value="Csp11.Scaffold629.g14147"/>
</dbReference>
<sequence length="112" mass="12907">MFCLPEKMLSPSPLDGESRSDEYKRLKSEMDKKTMKLERKKKTIGGGEAKECEEEGRRNDSIQPRLTLFSLESKRIFCNLEKGWGMLQEGAWLKTAYNKLFKEGGERNPKTG</sequence>
<protein>
    <submittedName>
        <fullName evidence="3">Uncharacterized protein</fullName>
    </submittedName>
</protein>
<feature type="region of interest" description="Disordered" evidence="1">
    <location>
        <begin position="1"/>
        <end position="58"/>
    </location>
</feature>
<evidence type="ECO:0000256" key="1">
    <source>
        <dbReference type="SAM" id="MobiDB-lite"/>
    </source>
</evidence>
<dbReference type="AlphaFoldDB" id="A0A1I7U2C7"/>
<proteinExistence type="predicted"/>
<dbReference type="Proteomes" id="UP000095282">
    <property type="component" value="Unplaced"/>
</dbReference>
<reference evidence="3" key="1">
    <citation type="submission" date="2016-11" db="UniProtKB">
        <authorList>
            <consortium name="WormBaseParasite"/>
        </authorList>
    </citation>
    <scope>IDENTIFICATION</scope>
</reference>